<evidence type="ECO:0000313" key="2">
    <source>
        <dbReference type="Proteomes" id="UP000473470"/>
    </source>
</evidence>
<feature type="non-terminal residue" evidence="1">
    <location>
        <position position="152"/>
    </location>
</feature>
<feature type="non-terminal residue" evidence="1">
    <location>
        <position position="1"/>
    </location>
</feature>
<sequence>GTPNSSAIVTNVESTANVAAGSGSKISGLMYMEAGKTYTFSGVADDSLVINIGGKDVASGLWGTNSGKFSGSITPTVSGYYSIEIYHANQSGPGSYDVNLSVNGAPAQDLSTSGVPLYTGITDLTNAGVTVSDLHGSNGDGYYVGYKLNEGQ</sequence>
<protein>
    <recommendedName>
        <fullName evidence="3">PA14 domain-containing protein</fullName>
    </recommendedName>
</protein>
<gene>
    <name evidence="1" type="ORF">F7R25_37895</name>
</gene>
<name>A0A6L3MJF2_9BURK</name>
<comment type="caution">
    <text evidence="1">The sequence shown here is derived from an EMBL/GenBank/DDBJ whole genome shotgun (WGS) entry which is preliminary data.</text>
</comment>
<dbReference type="RefSeq" id="WP_150999632.1">
    <property type="nucleotide sequence ID" value="NZ_VZOK01000305.1"/>
</dbReference>
<reference evidence="1 2" key="1">
    <citation type="submission" date="2019-09" db="EMBL/GenBank/DDBJ databases">
        <title>Draft genome sequences of 48 bacterial type strains from the CCUG.</title>
        <authorList>
            <person name="Tunovic T."/>
            <person name="Pineiro-Iglesias B."/>
            <person name="Unosson C."/>
            <person name="Inganas E."/>
            <person name="Ohlen M."/>
            <person name="Cardew S."/>
            <person name="Jensie-Markopoulos S."/>
            <person name="Salva-Serra F."/>
            <person name="Jaen-Luchoro D."/>
            <person name="Karlsson R."/>
            <person name="Svensson-Stadler L."/>
            <person name="Chun J."/>
            <person name="Moore E."/>
        </authorList>
    </citation>
    <scope>NUCLEOTIDE SEQUENCE [LARGE SCALE GENOMIC DNA]</scope>
    <source>
        <strain evidence="1 2">CCUG 65686</strain>
    </source>
</reference>
<proteinExistence type="predicted"/>
<evidence type="ECO:0000313" key="1">
    <source>
        <dbReference type="EMBL" id="KAB0629333.1"/>
    </source>
</evidence>
<organism evidence="1 2">
    <name type="scientific">Burkholderia stagnalis</name>
    <dbReference type="NCBI Taxonomy" id="1503054"/>
    <lineage>
        <taxon>Bacteria</taxon>
        <taxon>Pseudomonadati</taxon>
        <taxon>Pseudomonadota</taxon>
        <taxon>Betaproteobacteria</taxon>
        <taxon>Burkholderiales</taxon>
        <taxon>Burkholderiaceae</taxon>
        <taxon>Burkholderia</taxon>
        <taxon>Burkholderia cepacia complex</taxon>
    </lineage>
</organism>
<dbReference type="EMBL" id="VZOK01000305">
    <property type="protein sequence ID" value="KAB0629333.1"/>
    <property type="molecule type" value="Genomic_DNA"/>
</dbReference>
<dbReference type="AlphaFoldDB" id="A0A6L3MJF2"/>
<evidence type="ECO:0008006" key="3">
    <source>
        <dbReference type="Google" id="ProtNLM"/>
    </source>
</evidence>
<accession>A0A6L3MJF2</accession>
<dbReference type="Proteomes" id="UP000473470">
    <property type="component" value="Unassembled WGS sequence"/>
</dbReference>